<dbReference type="InterPro" id="IPR006162">
    <property type="entry name" value="Ppantetheine_attach_site"/>
</dbReference>
<evidence type="ECO:0000259" key="10">
    <source>
        <dbReference type="PROSITE" id="PS50075"/>
    </source>
</evidence>
<feature type="active site" description="Proton donor; for dehydratase activity" evidence="9">
    <location>
        <position position="1091"/>
    </location>
</feature>
<feature type="domain" description="PKS/mFAS DH" evidence="12">
    <location>
        <begin position="897"/>
        <end position="1173"/>
    </location>
</feature>
<dbReference type="Gene3D" id="3.30.70.3290">
    <property type="match status" value="1"/>
</dbReference>
<comment type="pathway">
    <text evidence="2">Antibiotic biosynthesis.</text>
</comment>
<dbReference type="InterPro" id="IPR014043">
    <property type="entry name" value="Acyl_transferase_dom"/>
</dbReference>
<dbReference type="Gene3D" id="3.40.50.720">
    <property type="entry name" value="NAD(P)-binding Rossmann-like Domain"/>
    <property type="match status" value="3"/>
</dbReference>
<protein>
    <submittedName>
        <fullName evidence="13">Phthioceranic/hydroxyphthioceranic acid synthase</fullName>
    </submittedName>
</protein>
<dbReference type="PROSITE" id="PS00606">
    <property type="entry name" value="KS3_1"/>
    <property type="match status" value="1"/>
</dbReference>
<dbReference type="InterPro" id="IPR013968">
    <property type="entry name" value="PKS_KR"/>
</dbReference>
<dbReference type="InterPro" id="IPR016035">
    <property type="entry name" value="Acyl_Trfase/lysoPLipase"/>
</dbReference>
<dbReference type="SUPFAM" id="SSF53901">
    <property type="entry name" value="Thiolase-like"/>
    <property type="match status" value="1"/>
</dbReference>
<feature type="active site" description="Proton acceptor; for dehydratase activity" evidence="9">
    <location>
        <position position="927"/>
    </location>
</feature>
<dbReference type="InterPro" id="IPR020841">
    <property type="entry name" value="PKS_Beta-ketoAc_synthase_dom"/>
</dbReference>
<dbReference type="InterPro" id="IPR011032">
    <property type="entry name" value="GroES-like_sf"/>
</dbReference>
<keyword evidence="4" id="KW-0963">Cytoplasm</keyword>
<dbReference type="EMBL" id="BONJ01000001">
    <property type="protein sequence ID" value="GIG12040.1"/>
    <property type="molecule type" value="Genomic_DNA"/>
</dbReference>
<dbReference type="GO" id="GO:0005886">
    <property type="term" value="C:plasma membrane"/>
    <property type="evidence" value="ECO:0007669"/>
    <property type="project" value="TreeGrafter"/>
</dbReference>
<dbReference type="Pfam" id="PF14765">
    <property type="entry name" value="PS-DH"/>
    <property type="match status" value="1"/>
</dbReference>
<dbReference type="PROSITE" id="PS00012">
    <property type="entry name" value="PHOSPHOPANTETHEINE"/>
    <property type="match status" value="1"/>
</dbReference>
<evidence type="ECO:0000256" key="9">
    <source>
        <dbReference type="PROSITE-ProRule" id="PRU01363"/>
    </source>
</evidence>
<evidence type="ECO:0000256" key="6">
    <source>
        <dbReference type="ARBA" id="ARBA00022679"/>
    </source>
</evidence>
<dbReference type="PROSITE" id="PS52004">
    <property type="entry name" value="KS3_2"/>
    <property type="match status" value="1"/>
</dbReference>
<evidence type="ECO:0000256" key="7">
    <source>
        <dbReference type="ARBA" id="ARBA00022737"/>
    </source>
</evidence>
<evidence type="ECO:0000256" key="4">
    <source>
        <dbReference type="ARBA" id="ARBA00022490"/>
    </source>
</evidence>
<keyword evidence="6" id="KW-0808">Transferase</keyword>
<dbReference type="InterPro" id="IPR054514">
    <property type="entry name" value="RhiE-like_linker"/>
</dbReference>
<dbReference type="PANTHER" id="PTHR43775">
    <property type="entry name" value="FATTY ACID SYNTHASE"/>
    <property type="match status" value="1"/>
</dbReference>
<comment type="caution">
    <text evidence="13">The sequence shown here is derived from an EMBL/GenBank/DDBJ whole genome shotgun (WGS) entry which is preliminary data.</text>
</comment>
<dbReference type="GO" id="GO:0005737">
    <property type="term" value="C:cytoplasm"/>
    <property type="evidence" value="ECO:0007669"/>
    <property type="project" value="UniProtKB-SubCell"/>
</dbReference>
<dbReference type="Gene3D" id="3.40.47.10">
    <property type="match status" value="1"/>
</dbReference>
<dbReference type="CDD" id="cd00833">
    <property type="entry name" value="PKS"/>
    <property type="match status" value="1"/>
</dbReference>
<dbReference type="PANTHER" id="PTHR43775:SF37">
    <property type="entry name" value="SI:DKEY-61P9.11"/>
    <property type="match status" value="1"/>
</dbReference>
<dbReference type="Pfam" id="PF02801">
    <property type="entry name" value="Ketoacyl-synt_C"/>
    <property type="match status" value="1"/>
</dbReference>
<dbReference type="InterPro" id="IPR036736">
    <property type="entry name" value="ACP-like_sf"/>
</dbReference>
<dbReference type="SUPFAM" id="SSF47336">
    <property type="entry name" value="ACP-like"/>
    <property type="match status" value="1"/>
</dbReference>
<dbReference type="SMART" id="SM00823">
    <property type="entry name" value="PKS_PP"/>
    <property type="match status" value="1"/>
</dbReference>
<feature type="region of interest" description="N-terminal hotdog fold" evidence="9">
    <location>
        <begin position="897"/>
        <end position="1018"/>
    </location>
</feature>
<name>A0A8J3LCB2_9ACTN</name>
<dbReference type="SUPFAM" id="SSF50129">
    <property type="entry name" value="GroES-like"/>
    <property type="match status" value="1"/>
</dbReference>
<dbReference type="CDD" id="cd05195">
    <property type="entry name" value="enoyl_red"/>
    <property type="match status" value="1"/>
</dbReference>
<dbReference type="InterPro" id="IPR016036">
    <property type="entry name" value="Malonyl_transacylase_ACP-bd"/>
</dbReference>
<dbReference type="Gene3D" id="3.90.180.10">
    <property type="entry name" value="Medium-chain alcohol dehydrogenases, catalytic domain"/>
    <property type="match status" value="1"/>
</dbReference>
<dbReference type="Pfam" id="PF08659">
    <property type="entry name" value="KR"/>
    <property type="match status" value="1"/>
</dbReference>
<dbReference type="InterPro" id="IPR049551">
    <property type="entry name" value="PKS_DH_C"/>
</dbReference>
<dbReference type="InterPro" id="IPR020843">
    <property type="entry name" value="ER"/>
</dbReference>
<evidence type="ECO:0000259" key="12">
    <source>
        <dbReference type="PROSITE" id="PS52019"/>
    </source>
</evidence>
<dbReference type="SMART" id="SM00826">
    <property type="entry name" value="PKS_DH"/>
    <property type="match status" value="1"/>
</dbReference>
<dbReference type="SUPFAM" id="SSF55048">
    <property type="entry name" value="Probable ACP-binding domain of malonyl-CoA ACP transacylase"/>
    <property type="match status" value="1"/>
</dbReference>
<dbReference type="Pfam" id="PF00109">
    <property type="entry name" value="ketoacyl-synt"/>
    <property type="match status" value="1"/>
</dbReference>
<dbReference type="GO" id="GO:0031177">
    <property type="term" value="F:phosphopantetheine binding"/>
    <property type="evidence" value="ECO:0007669"/>
    <property type="project" value="InterPro"/>
</dbReference>
<dbReference type="GO" id="GO:0004312">
    <property type="term" value="F:fatty acid synthase activity"/>
    <property type="evidence" value="ECO:0007669"/>
    <property type="project" value="TreeGrafter"/>
</dbReference>
<evidence type="ECO:0000256" key="8">
    <source>
        <dbReference type="ARBA" id="ARBA00023268"/>
    </source>
</evidence>
<dbReference type="InterPro" id="IPR001227">
    <property type="entry name" value="Ac_transferase_dom_sf"/>
</dbReference>
<dbReference type="FunFam" id="3.40.50.720:FF:000209">
    <property type="entry name" value="Polyketide synthase Pks12"/>
    <property type="match status" value="1"/>
</dbReference>
<dbReference type="FunFam" id="3.40.47.10:FF:000019">
    <property type="entry name" value="Polyketide synthase type I"/>
    <property type="match status" value="1"/>
</dbReference>
<keyword evidence="8" id="KW-0511">Multifunctional enzyme</keyword>
<dbReference type="SMART" id="SM00825">
    <property type="entry name" value="PKS_KS"/>
    <property type="match status" value="1"/>
</dbReference>
<dbReference type="InterPro" id="IPR013154">
    <property type="entry name" value="ADH-like_N"/>
</dbReference>
<dbReference type="Proteomes" id="UP000660339">
    <property type="component" value="Unassembled WGS sequence"/>
</dbReference>
<keyword evidence="7" id="KW-0677">Repeat</keyword>
<dbReference type="Gene3D" id="3.10.129.110">
    <property type="entry name" value="Polyketide synthase dehydratase"/>
    <property type="match status" value="1"/>
</dbReference>
<dbReference type="Pfam" id="PF00550">
    <property type="entry name" value="PP-binding"/>
    <property type="match status" value="1"/>
</dbReference>
<dbReference type="RefSeq" id="WP_203670884.1">
    <property type="nucleotide sequence ID" value="NZ_BONJ01000001.1"/>
</dbReference>
<dbReference type="InterPro" id="IPR016039">
    <property type="entry name" value="Thiolase-like"/>
</dbReference>
<dbReference type="InterPro" id="IPR018201">
    <property type="entry name" value="Ketoacyl_synth_AS"/>
</dbReference>
<dbReference type="GO" id="GO:0006633">
    <property type="term" value="P:fatty acid biosynthetic process"/>
    <property type="evidence" value="ECO:0007669"/>
    <property type="project" value="InterPro"/>
</dbReference>
<dbReference type="InterPro" id="IPR020806">
    <property type="entry name" value="PKS_PP-bd"/>
</dbReference>
<dbReference type="InterPro" id="IPR014030">
    <property type="entry name" value="Ketoacyl_synth_N"/>
</dbReference>
<dbReference type="InterPro" id="IPR042104">
    <property type="entry name" value="PKS_dehydratase_sf"/>
</dbReference>
<dbReference type="Gene3D" id="3.40.366.10">
    <property type="entry name" value="Malonyl-Coenzyme A Acyl Carrier Protein, domain 2"/>
    <property type="match status" value="1"/>
</dbReference>
<organism evidence="13 14">
    <name type="scientific">Catellatospora methionotrophica</name>
    <dbReference type="NCBI Taxonomy" id="121620"/>
    <lineage>
        <taxon>Bacteria</taxon>
        <taxon>Bacillati</taxon>
        <taxon>Actinomycetota</taxon>
        <taxon>Actinomycetes</taxon>
        <taxon>Micromonosporales</taxon>
        <taxon>Micromonosporaceae</taxon>
        <taxon>Catellatospora</taxon>
    </lineage>
</organism>
<dbReference type="InterPro" id="IPR057326">
    <property type="entry name" value="KR_dom"/>
</dbReference>
<keyword evidence="5" id="KW-0597">Phosphoprotein</keyword>
<dbReference type="SMART" id="SM00827">
    <property type="entry name" value="PKS_AT"/>
    <property type="match status" value="1"/>
</dbReference>
<keyword evidence="14" id="KW-1185">Reference proteome</keyword>
<evidence type="ECO:0000313" key="13">
    <source>
        <dbReference type="EMBL" id="GIG12040.1"/>
    </source>
</evidence>
<dbReference type="GO" id="GO:0004315">
    <property type="term" value="F:3-oxoacyl-[acyl-carrier-protein] synthase activity"/>
    <property type="evidence" value="ECO:0007669"/>
    <property type="project" value="InterPro"/>
</dbReference>
<dbReference type="Pfam" id="PF00698">
    <property type="entry name" value="Acyl_transf_1"/>
    <property type="match status" value="1"/>
</dbReference>
<feature type="domain" description="Ketosynthase family 3 (KS3)" evidence="11">
    <location>
        <begin position="8"/>
        <end position="419"/>
    </location>
</feature>
<dbReference type="InterPro" id="IPR049552">
    <property type="entry name" value="PKS_DH_N"/>
</dbReference>
<dbReference type="Pfam" id="PF22336">
    <property type="entry name" value="RhiE-like_linker"/>
    <property type="match status" value="1"/>
</dbReference>
<reference evidence="13" key="1">
    <citation type="submission" date="2021-01" db="EMBL/GenBank/DDBJ databases">
        <title>Whole genome shotgun sequence of Catellatospora methionotrophica NBRC 14553.</title>
        <authorList>
            <person name="Komaki H."/>
            <person name="Tamura T."/>
        </authorList>
    </citation>
    <scope>NUCLEOTIDE SEQUENCE</scope>
    <source>
        <strain evidence="13">NBRC 14553</strain>
    </source>
</reference>
<evidence type="ECO:0000259" key="11">
    <source>
        <dbReference type="PROSITE" id="PS52004"/>
    </source>
</evidence>
<gene>
    <name evidence="13" type="primary">pks2</name>
    <name evidence="13" type="ORF">Cme02nite_03720</name>
</gene>
<dbReference type="PROSITE" id="PS50075">
    <property type="entry name" value="CARRIER"/>
    <property type="match status" value="1"/>
</dbReference>
<dbReference type="SUPFAM" id="SSF51735">
    <property type="entry name" value="NAD(P)-binding Rossmann-fold domains"/>
    <property type="match status" value="3"/>
</dbReference>
<dbReference type="InterPro" id="IPR009081">
    <property type="entry name" value="PP-bd_ACP"/>
</dbReference>
<comment type="subcellular location">
    <subcellularLocation>
        <location evidence="1">Cytoplasm</location>
    </subcellularLocation>
</comment>
<dbReference type="InterPro" id="IPR020807">
    <property type="entry name" value="PKS_DH"/>
</dbReference>
<sequence>MDSRDDSDRLVAVIGMGCRLPGGVDSPQALWRLLTEGRDAIVARPAERDVPGRAQLPDHGGYLADVAGFDADFFGVSRREADVLDPQHRLLLEVVWEALEHAGLPPERLDGSRTGVFTGISYAEYMERLAGQPAGLEGSVLTNGACLAPGRVSYLLGLHGPSIAVDTACSSSLMALHLATQALRDGDCDVAVATGVTLMLWPRAAQSFERMGMLSPTARCRTFDDAADGFVRGEGCSGVVLKLLADAVRDGDRVLAVVRASTANQDGHSEGIAAPSADAQRDLLAEAVARAGIDPADVGLVEAHGTGTPVGDPVEFTALAQVYGTGQHPCALGSVKTNLGHLEPAAGLTGLIKAVLCLRHGQIPANLHFGQWNRHIDAQATRFFIPGELTDWPVPDRDRLATVSSFGYSGTNVHVILAQAPAPNDAGVLARIPASRRPGGDQPAGDDRPGPHTLLVAAGAAAALPQAAGRLADWLEGPGRDVALRDVAHTLALRRSPGRGRLAVTGADRAATVAALRAHATGHLHPAAVSGEVASGVRRAPVFVFSGQGSQWAGMGRALLASEPAFARALADVDALIQDEAGFSPLELIRDGRPVTGPGQVQPTLYAMQVALAETYAAYGVRPAAVIGHSMGEAAAAVVAGALSPADGAAVICRRSALLARIAGSGSMATVGLDRAEVQSRLAQAGAEHSVSVAVYAGPSSTVIAGDTGRVRELTERWQAAGIAAHLVAVDVASHSPQVDELLPELDAALAGLSPRPPRIRLYSTAVSGHDTPPLMDADYWCANLRQPVRFADAVADATADRHTLFVEVSPHPVVTHALRGCLQAHPGDPVVLGTLHRDGDDPAALAHALATLHCHGVPVDYSTRYRGGRLVDAPTITFARRRHWIDLTAPAATTGQGLPGTRLPLPDGDLWHADTGTGAMPWLDEHRVHAEPVLPGAAYAAMALTAACATFDAAPDTVAVTELRLERMLTLGERTDLTTRVHRRDPRRATVELSTRDTDGGWQRHATAVLHHRTGQPAPATDLAALAAAHPVPADPADLYASMRRRGIEHGPAFTVLTDLHRSADGHSALARLRQPAEPAELLLHPILLDACLQTLVATVDAAAGSGLVLPVGLDAIRLTGDPATAVYCHARRTGADPAHLTGQIRLLDADGRTVLTVDGVALARSEAAEPDPGRWFYEPHWQATPPAEATDPAARPGHWIVLGERDRTFCSLLANGLRATGGSATTLCVKPSEQPLGPLGDALGDRWAGRPTTPHAVVLVCDSGTGNPAAAPDRVRRLLDTVQAVLGVWDDPPRLYVVTRAAHQVLPGDHVDLAQAALRGVLRVLAWEQPRLRATQIDRDGDDAAALARELLAGSADDEVALRGGRRYTARLAPAPVTAEQHRAATVRTVRYGHDGFRLRAATLGDLDSLTLTGGARRAPGPGEIEVRITAAGINFRDVLTALGLLPGRHPGDDIGSRLGFECAGVVSAVGDGVDGPRPGDPVVAIDLHGGAFGSYLTVPAAMALPIPPGVDPVAAAGVPAVFLTAWYALRDVARLAPDETVLVHSATGGTGLAAIAVANLLGARVIATAGTETKREYLRGLGIEHVLDSRSLDFADHIRAVGGVDVVLNSLSGAAVRAGLETLRPFGRFVELGVRDILADEPLGMAPLRHNITLSTVDLIELQQRRPDRFGALFRELMGHFAEGRLAPVRTRAFPLDAAADAMRLMAGGRHLGKLVLTMPDDAPATAVYPPPPAVRADGAYLVTGGLSGVGLATAEWLAAAGARRLVLNGRREPGPQTWQRLADMRRRGVDVQVVCGDIAADGIAEQLVAAATADGTALRGVVHSAMVLADAAVTNVDDDDLVRVWTPKVTGAWRLHTAVADRDLDWFVAYSSMSALIGNGGQAVYAAANSWLDGFAAWRTRQGLPTLAVAWGPWGQTGAATDFADRGYDTIPTADGLRALGELLTHRRVHTGVIPGPPDSWLRGPARESSLFADLVEAPALAPAADFLATLRELPDAPARQAALETHIAGHIRAVLQLGPAALDPQTSLRSLGFDSLLTLELRARLENELRIRLHAKFVWHYPTLAALASGVTEQLGLDLG</sequence>
<dbReference type="InterPro" id="IPR049900">
    <property type="entry name" value="PKS_mFAS_DH"/>
</dbReference>
<feature type="domain" description="Carrier" evidence="10">
    <location>
        <begin position="2006"/>
        <end position="2080"/>
    </location>
</feature>
<dbReference type="InterPro" id="IPR050091">
    <property type="entry name" value="PKS_NRPS_Biosynth_Enz"/>
</dbReference>
<dbReference type="Gene3D" id="1.10.1200.10">
    <property type="entry name" value="ACP-like"/>
    <property type="match status" value="1"/>
</dbReference>
<accession>A0A8J3LCB2</accession>
<evidence type="ECO:0000256" key="1">
    <source>
        <dbReference type="ARBA" id="ARBA00004496"/>
    </source>
</evidence>
<dbReference type="Pfam" id="PF08240">
    <property type="entry name" value="ADH_N"/>
    <property type="match status" value="1"/>
</dbReference>
<keyword evidence="3" id="KW-0596">Phosphopantetheine</keyword>
<dbReference type="InterPro" id="IPR036291">
    <property type="entry name" value="NAD(P)-bd_dom_sf"/>
</dbReference>
<evidence type="ECO:0000256" key="3">
    <source>
        <dbReference type="ARBA" id="ARBA00022450"/>
    </source>
</evidence>
<dbReference type="SUPFAM" id="SSF52151">
    <property type="entry name" value="FabD/lysophospholipase-like"/>
    <property type="match status" value="1"/>
</dbReference>
<dbReference type="SMART" id="SM00822">
    <property type="entry name" value="PKS_KR"/>
    <property type="match status" value="1"/>
</dbReference>
<evidence type="ECO:0000313" key="14">
    <source>
        <dbReference type="Proteomes" id="UP000660339"/>
    </source>
</evidence>
<dbReference type="GO" id="GO:0071770">
    <property type="term" value="P:DIM/DIP cell wall layer assembly"/>
    <property type="evidence" value="ECO:0007669"/>
    <property type="project" value="TreeGrafter"/>
</dbReference>
<dbReference type="GO" id="GO:0016491">
    <property type="term" value="F:oxidoreductase activity"/>
    <property type="evidence" value="ECO:0007669"/>
    <property type="project" value="InterPro"/>
</dbReference>
<dbReference type="Pfam" id="PF21089">
    <property type="entry name" value="PKS_DH_N"/>
    <property type="match status" value="1"/>
</dbReference>
<feature type="region of interest" description="C-terminal hotdog fold" evidence="9">
    <location>
        <begin position="1032"/>
        <end position="1173"/>
    </location>
</feature>
<proteinExistence type="predicted"/>
<dbReference type="InterPro" id="IPR014031">
    <property type="entry name" value="Ketoacyl_synth_C"/>
</dbReference>
<dbReference type="Pfam" id="PF13602">
    <property type="entry name" value="ADH_zinc_N_2"/>
    <property type="match status" value="1"/>
</dbReference>
<dbReference type="PROSITE" id="PS52019">
    <property type="entry name" value="PKS_MFAS_DH"/>
    <property type="match status" value="1"/>
</dbReference>
<evidence type="ECO:0000256" key="5">
    <source>
        <dbReference type="ARBA" id="ARBA00022553"/>
    </source>
</evidence>
<dbReference type="SMART" id="SM00829">
    <property type="entry name" value="PKS_ER"/>
    <property type="match status" value="1"/>
</dbReference>
<evidence type="ECO:0000256" key="2">
    <source>
        <dbReference type="ARBA" id="ARBA00004792"/>
    </source>
</evidence>